<evidence type="ECO:0000259" key="1">
    <source>
        <dbReference type="Pfam" id="PF14742"/>
    </source>
</evidence>
<gene>
    <name evidence="2" type="ORF">ACFFNX_49095</name>
</gene>
<reference evidence="2 3" key="1">
    <citation type="submission" date="2024-09" db="EMBL/GenBank/DDBJ databases">
        <authorList>
            <person name="Sun Q."/>
            <person name="Mori K."/>
        </authorList>
    </citation>
    <scope>NUCLEOTIDE SEQUENCE [LARGE SCALE GENOMIC DNA]</scope>
    <source>
        <strain evidence="2 3">TBRC 0563</strain>
    </source>
</reference>
<feature type="domain" description="Putative glycogen debranching enzyme N-terminal" evidence="1">
    <location>
        <begin position="26"/>
        <end position="76"/>
    </location>
</feature>
<feature type="non-terminal residue" evidence="2">
    <location>
        <position position="86"/>
    </location>
</feature>
<dbReference type="Pfam" id="PF14742">
    <property type="entry name" value="GDE_N_bis"/>
    <property type="match status" value="1"/>
</dbReference>
<dbReference type="EMBL" id="JBHLZP010000936">
    <property type="protein sequence ID" value="MFB9840132.1"/>
    <property type="molecule type" value="Genomic_DNA"/>
</dbReference>
<evidence type="ECO:0000313" key="2">
    <source>
        <dbReference type="EMBL" id="MFB9840132.1"/>
    </source>
</evidence>
<dbReference type="Proteomes" id="UP001589627">
    <property type="component" value="Unassembled WGS sequence"/>
</dbReference>
<sequence length="86" mass="8805">MSVPASHSAGVPGPALHEYLTCVAAPATWLSPPDGRLTGGPGGLYVADRRVLSRLVVTLDGAEPEPRGAETLGADRVRFTAARGAL</sequence>
<proteinExistence type="predicted"/>
<protein>
    <submittedName>
        <fullName evidence="2">Glycogen debranching N-terminal domain-containing protein</fullName>
    </submittedName>
</protein>
<dbReference type="RefSeq" id="WP_378213351.1">
    <property type="nucleotide sequence ID" value="NZ_JBHLZP010000936.1"/>
</dbReference>
<comment type="caution">
    <text evidence="2">The sequence shown here is derived from an EMBL/GenBank/DDBJ whole genome shotgun (WGS) entry which is preliminary data.</text>
</comment>
<name>A0ABV5YYH0_9ACTN</name>
<accession>A0ABV5YYH0</accession>
<organism evidence="2 3">
    <name type="scientific">Actinoallomurus acaciae</name>
    <dbReference type="NCBI Taxonomy" id="502577"/>
    <lineage>
        <taxon>Bacteria</taxon>
        <taxon>Bacillati</taxon>
        <taxon>Actinomycetota</taxon>
        <taxon>Actinomycetes</taxon>
        <taxon>Streptosporangiales</taxon>
        <taxon>Thermomonosporaceae</taxon>
        <taxon>Actinoallomurus</taxon>
    </lineage>
</organism>
<evidence type="ECO:0000313" key="3">
    <source>
        <dbReference type="Proteomes" id="UP001589627"/>
    </source>
</evidence>
<dbReference type="InterPro" id="IPR032856">
    <property type="entry name" value="GDE_N_bis"/>
</dbReference>
<keyword evidence="3" id="KW-1185">Reference proteome</keyword>